<dbReference type="SUPFAM" id="SSF46955">
    <property type="entry name" value="Putative DNA-binding domain"/>
    <property type="match status" value="1"/>
</dbReference>
<accession>A0AAN5A0H4</accession>
<dbReference type="EMBL" id="BNAB01000015">
    <property type="protein sequence ID" value="GHE04126.1"/>
    <property type="molecule type" value="Genomic_DNA"/>
</dbReference>
<evidence type="ECO:0000313" key="2">
    <source>
        <dbReference type="EMBL" id="GHE04126.1"/>
    </source>
</evidence>
<dbReference type="AlphaFoldDB" id="A0AAN5A0H4"/>
<dbReference type="Pfam" id="PF09278">
    <property type="entry name" value="MerR-DNA-bind"/>
    <property type="match status" value="1"/>
</dbReference>
<dbReference type="InterPro" id="IPR009061">
    <property type="entry name" value="DNA-bd_dom_put_sf"/>
</dbReference>
<evidence type="ECO:0000313" key="3">
    <source>
        <dbReference type="Proteomes" id="UP000634647"/>
    </source>
</evidence>
<dbReference type="InterPro" id="IPR015358">
    <property type="entry name" value="Tscrpt_reg_MerR_DNA-bd"/>
</dbReference>
<feature type="domain" description="Transcription regulator MerR DNA binding" evidence="1">
    <location>
        <begin position="1"/>
        <end position="49"/>
    </location>
</feature>
<protein>
    <recommendedName>
        <fullName evidence="1">Transcription regulator MerR DNA binding domain-containing protein</fullName>
    </recommendedName>
</protein>
<dbReference type="Proteomes" id="UP000634647">
    <property type="component" value="Unassembled WGS sequence"/>
</dbReference>
<reference evidence="2" key="2">
    <citation type="submission" date="2023-06" db="EMBL/GenBank/DDBJ databases">
        <authorList>
            <person name="Sun Q."/>
            <person name="Zhou Y."/>
        </authorList>
    </citation>
    <scope>NUCLEOTIDE SEQUENCE</scope>
    <source>
        <strain evidence="2">CGMCC 1.10859</strain>
    </source>
</reference>
<sequence>MALSDVRAFAALYASGDKTCPERKVALVKHRRNLDARQAEIDRRRDILDGKLKRYERILEDRK</sequence>
<dbReference type="RefSeq" id="WP_035837947.1">
    <property type="nucleotide sequence ID" value="NZ_BNAB01000015.1"/>
</dbReference>
<organism evidence="2 3">
    <name type="scientific">Allgaiera indica</name>
    <dbReference type="NCBI Taxonomy" id="765699"/>
    <lineage>
        <taxon>Bacteria</taxon>
        <taxon>Pseudomonadati</taxon>
        <taxon>Pseudomonadota</taxon>
        <taxon>Alphaproteobacteria</taxon>
        <taxon>Rhodobacterales</taxon>
        <taxon>Paracoccaceae</taxon>
        <taxon>Allgaiera</taxon>
    </lineage>
</organism>
<dbReference type="Gene3D" id="1.10.1660.10">
    <property type="match status" value="1"/>
</dbReference>
<name>A0AAN5A0H4_9RHOB</name>
<proteinExistence type="predicted"/>
<gene>
    <name evidence="2" type="ORF">GCM10008024_29980</name>
</gene>
<comment type="caution">
    <text evidence="2">The sequence shown here is derived from an EMBL/GenBank/DDBJ whole genome shotgun (WGS) entry which is preliminary data.</text>
</comment>
<reference evidence="2" key="1">
    <citation type="journal article" date="2014" name="Int. J. Syst. Evol. Microbiol.">
        <title>Complete genome sequence of Corynebacterium casei LMG S-19264T (=DSM 44701T), isolated from a smear-ripened cheese.</title>
        <authorList>
            <consortium name="US DOE Joint Genome Institute (JGI-PGF)"/>
            <person name="Walter F."/>
            <person name="Albersmeier A."/>
            <person name="Kalinowski J."/>
            <person name="Ruckert C."/>
        </authorList>
    </citation>
    <scope>NUCLEOTIDE SEQUENCE</scope>
    <source>
        <strain evidence="2">CGMCC 1.10859</strain>
    </source>
</reference>
<evidence type="ECO:0000259" key="1">
    <source>
        <dbReference type="Pfam" id="PF09278"/>
    </source>
</evidence>